<organism evidence="2 3">
    <name type="scientific">Plasmodium yoelii 17X</name>
    <dbReference type="NCBI Taxonomy" id="1323249"/>
    <lineage>
        <taxon>Eukaryota</taxon>
        <taxon>Sar</taxon>
        <taxon>Alveolata</taxon>
        <taxon>Apicomplexa</taxon>
        <taxon>Aconoidasida</taxon>
        <taxon>Haemosporida</taxon>
        <taxon>Plasmodiidae</taxon>
        <taxon>Plasmodium</taxon>
        <taxon>Plasmodium (Vinckeia)</taxon>
    </lineage>
</organism>
<dbReference type="EMBL" id="KI635730">
    <property type="protein sequence ID" value="ETB62812.1"/>
    <property type="molecule type" value="Genomic_DNA"/>
</dbReference>
<accession>V7PW11</accession>
<proteinExistence type="predicted"/>
<gene>
    <name evidence="2" type="ORF">YYC_00486</name>
</gene>
<keyword evidence="3" id="KW-1185">Reference proteome</keyword>
<feature type="region of interest" description="Disordered" evidence="1">
    <location>
        <begin position="366"/>
        <end position="399"/>
    </location>
</feature>
<feature type="compositionally biased region" description="Basic and acidic residues" evidence="1">
    <location>
        <begin position="369"/>
        <end position="391"/>
    </location>
</feature>
<sequence>MKNFMQIKTLRLWNGYHRKLVTCKNFFFSIDKIGVSENFNYSSKLVNSAYKKNRPILEINKNERNKNGRNNSQNARSNSQNARSNSQNGNNYEHVIPDGNDEFYESIKKSFKEKKNDLGLWNIYCREIMYRINEKNLSPKIITNSLTLLSYTEYENNRIFIEIINRCILRLNDFDLINICSMINFLCKKNIKSIYLLQEIKKRIIDEKKKEFFDKPSSPHYISLLINSLIKLDYFNFESKNFESKNFESKNFLFFLLEKIENNKPSEFSLVGLSLLLYNISKLKITEKYNLFILYQNHILKLKKHLNVIQIINILSAYNDTNFLTFPILIQLLESLIYENHIFKKISLHHLVRLLQISFRFLSKGGKSGKNEKDGKSGKNGKDEKDEKEIEAGPSSPDEQNNYKIIVQINVHIFNSIFNNLPFCKKKENLVSLCSTLATHKELVMKCFDEKNGEKNGEKIGEKNDTNLVVIKENINELFKLIKDNIINLINTCNSIELSIIFYCYSIYKINDINLFQCIKLRVLRTFSMFNEKTFSYIFKAFKNLKIKDYVFENSCLNKIIQFNRFNSINNLSRILSAYIMISPEKQIPKITNIFLESFKEILIQYFEKKKKNILLSPSVNCEKIKKVKNEQEYDDKQFIDIVSIVIKLFSKLLYIDISSFITFLSNYLYKYQKNMLINNMITILESLAILSSKIKTKENKLFWKNYYYMINYYVNQILETDQIYKNKILMINFLSAIGKIYHSFIKDYYLILDENNIETNFYSNNISLNCELIGKENNSQVVFKNYFFFKNVFDMFLPHLKNNIKNMSIGEITVLMECLKKENYSEEAICLILKNEDTNFVNDLVERCVTIFTNFENPEKKQAKNGDANYGDANYGDAKCGDAKCGNKKNGIILLKNLILLQIYNNKLVDLIVKNYIIQYTYLSSINLLSQSIYYICIYILWTECFIKKKKKYLLKLLIQKIYELFINNNILIHNFSNSDINISLNQINKLSQDISFINSIKYLHETILIILLNMTTLFPICIKPQKNIIYDNTLFFMNDINFLRFYLSVFNIVDYIMEKNKYHQNVDHKSDIFPITIQMQTVFQNLNIKNEQLTLLHFYSTIKLSV</sequence>
<protein>
    <recommendedName>
        <fullName evidence="4">RAP domain-containing protein</fullName>
    </recommendedName>
</protein>
<evidence type="ECO:0000256" key="1">
    <source>
        <dbReference type="SAM" id="MobiDB-lite"/>
    </source>
</evidence>
<reference evidence="2 3" key="1">
    <citation type="submission" date="2013-11" db="EMBL/GenBank/DDBJ databases">
        <title>The Genome Sequence of Plasmodium yoelii 17X.</title>
        <authorList>
            <consortium name="The Broad Institute Genomics Platform"/>
            <consortium name="The Broad Institute Genome Sequencing Center for Infectious Disease"/>
            <person name="Neafsey D."/>
            <person name="Adams J."/>
            <person name="Walker B."/>
            <person name="Young S.K."/>
            <person name="Zeng Q."/>
            <person name="Gargeya S."/>
            <person name="Fitzgerald M."/>
            <person name="Haas B."/>
            <person name="Abouelleil A."/>
            <person name="Alvarado L."/>
            <person name="Chapman S.B."/>
            <person name="Gainer-Dewar J."/>
            <person name="Goldberg J."/>
            <person name="Griggs A."/>
            <person name="Gujja S."/>
            <person name="Hansen M."/>
            <person name="Howarth C."/>
            <person name="Imamovic A."/>
            <person name="Ireland A."/>
            <person name="Larimer J."/>
            <person name="McCowan C."/>
            <person name="Murphy C."/>
            <person name="Pearson M."/>
            <person name="Poon T.W."/>
            <person name="Priest M."/>
            <person name="Roberts A."/>
            <person name="Saif S."/>
            <person name="Shea T."/>
            <person name="Sykes S."/>
            <person name="Wortman J."/>
            <person name="Nusbaum C."/>
            <person name="Birren B."/>
        </authorList>
    </citation>
    <scope>NUCLEOTIDE SEQUENCE [LARGE SCALE GENOMIC DNA]</scope>
    <source>
        <strain evidence="2 3">17X</strain>
    </source>
</reference>
<evidence type="ECO:0008006" key="4">
    <source>
        <dbReference type="Google" id="ProtNLM"/>
    </source>
</evidence>
<dbReference type="AlphaFoldDB" id="V7PW11"/>
<evidence type="ECO:0000313" key="2">
    <source>
        <dbReference type="EMBL" id="ETB62812.1"/>
    </source>
</evidence>
<evidence type="ECO:0000313" key="3">
    <source>
        <dbReference type="Proteomes" id="UP000018538"/>
    </source>
</evidence>
<feature type="region of interest" description="Disordered" evidence="1">
    <location>
        <begin position="61"/>
        <end position="91"/>
    </location>
</feature>
<name>V7PW11_PLAYE</name>
<dbReference type="OrthoDB" id="377650at2759"/>
<feature type="compositionally biased region" description="Low complexity" evidence="1">
    <location>
        <begin position="68"/>
        <end position="91"/>
    </location>
</feature>
<dbReference type="Proteomes" id="UP000018538">
    <property type="component" value="Unassembled WGS sequence"/>
</dbReference>